<keyword evidence="3" id="KW-0597">Phosphoprotein</keyword>
<feature type="compositionally biased region" description="Polar residues" evidence="8">
    <location>
        <begin position="295"/>
        <end position="313"/>
    </location>
</feature>
<evidence type="ECO:0000256" key="8">
    <source>
        <dbReference type="SAM" id="MobiDB-lite"/>
    </source>
</evidence>
<evidence type="ECO:0000256" key="1">
    <source>
        <dbReference type="ARBA" id="ARBA00005753"/>
    </source>
</evidence>
<dbReference type="CDD" id="cd12098">
    <property type="entry name" value="DD_R_ScPKA-like"/>
    <property type="match status" value="1"/>
</dbReference>
<keyword evidence="6" id="KW-0547">Nucleotide-binding</keyword>
<feature type="compositionally biased region" description="Basic residues" evidence="8">
    <location>
        <begin position="108"/>
        <end position="118"/>
    </location>
</feature>
<dbReference type="Pfam" id="PF00027">
    <property type="entry name" value="cNMP_binding"/>
    <property type="match status" value="2"/>
</dbReference>
<dbReference type="SUPFAM" id="SSF51206">
    <property type="entry name" value="cAMP-binding domain-like"/>
    <property type="match status" value="2"/>
</dbReference>
<dbReference type="InterPro" id="IPR003117">
    <property type="entry name" value="cAMP_dep_PK_reg_su_I/II_a/b"/>
</dbReference>
<sequence>MSLLPSGYAALLNELNRDVARSAPSDPLQFCASWFNLRLEAERIRARASSTLNSSTTNQDHINQPVPLPPSQSPPPPPPLNGYPAYQFFNPHSHSHHHHHQPYGYHQANHHHHRHHSHSAPVPFSPPLPYFYHHHHHPHPHPLQQQHYRQLPSAGAYQPYGLFQPPYSCPGLAEPPHPYPTLNLQPPYLVNPATLATPPNNGPVDHQTVNHQQPQPEVAQQPLQQPHPHDPHLNHPHQHPNRCADHQNQSNQAVSPSSDQQAPPRILRPNGTSLSNARSLSPSPLTDRFGIKRSANVSPSPRSAHDANNSRVGPSSSDFQQPQPQHRNLNNSPSPAPPSFHNNSSGASPRGGASQINRLRSPIVNIPEEDEADLSDDDSITEPIVPTKYNFGRRVSVSAESLTPSSFQAGPPPPKTVIPKSAEQRARIEASIRDNLLFRNLDEEQYNDVLNAMSEVRVAKGTEVIRQGAVGDFFYVVEAGTFDVYVRGPPTNSYVPQIAQQGQGTSTNGVQLTNPFGGGLSSTLSPSENVINDELSKSTSSNSNSNGKTLTSQGISKKVHSYGPGGSFGELALMYNAPRAATVIATSPSATLWALDRVTFRSILMEHTFRKRKMYENFLSEVPILVSLSSTERSKIADSLEERSFNEGIEVIKEGEAGREFFIIESGRAEVSKKRSNGEEEVVGILGKGDHFGELALLNSAPRAATVRAAAGSGKLKVAALGEKAFTRLLGPVVEILSRHAESHYGNTPNQLQVPKEQSGSNSPGANGNGRGDEEVGSSGSRVGGNETVIMNGSSGSNGSFGNWAGLASVAE</sequence>
<dbReference type="CDD" id="cd00038">
    <property type="entry name" value="CAP_ED"/>
    <property type="match status" value="2"/>
</dbReference>
<dbReference type="PROSITE" id="PS50042">
    <property type="entry name" value="CNMP_BINDING_3"/>
    <property type="match status" value="2"/>
</dbReference>
<dbReference type="GO" id="GO:0005829">
    <property type="term" value="C:cytosol"/>
    <property type="evidence" value="ECO:0007669"/>
    <property type="project" value="TreeGrafter"/>
</dbReference>
<reference evidence="10" key="1">
    <citation type="submission" date="2022-06" db="EMBL/GenBank/DDBJ databases">
        <authorList>
            <consortium name="SYNGENTA / RWTH Aachen University"/>
        </authorList>
    </citation>
    <scope>NUCLEOTIDE SEQUENCE</scope>
</reference>
<evidence type="ECO:0000256" key="4">
    <source>
        <dbReference type="ARBA" id="ARBA00022566"/>
    </source>
</evidence>
<protein>
    <recommendedName>
        <fullName evidence="2">cAMP-dependent protein kinase regulatory subunit</fullName>
    </recommendedName>
</protein>
<name>A0AAV0AT30_PHAPC</name>
<feature type="compositionally biased region" description="Polar residues" evidence="8">
    <location>
        <begin position="745"/>
        <end position="758"/>
    </location>
</feature>
<evidence type="ECO:0000256" key="2">
    <source>
        <dbReference type="ARBA" id="ARBA00020355"/>
    </source>
</evidence>
<keyword evidence="5" id="KW-0677">Repeat</keyword>
<feature type="domain" description="Cyclic nucleotide-binding" evidence="9">
    <location>
        <begin position="437"/>
        <end position="621"/>
    </location>
</feature>
<feature type="region of interest" description="Disordered" evidence="8">
    <location>
        <begin position="190"/>
        <end position="355"/>
    </location>
</feature>
<feature type="region of interest" description="Disordered" evidence="8">
    <location>
        <begin position="50"/>
        <end position="121"/>
    </location>
</feature>
<dbReference type="GO" id="GO:0005634">
    <property type="term" value="C:nucleus"/>
    <property type="evidence" value="ECO:0007669"/>
    <property type="project" value="TreeGrafter"/>
</dbReference>
<feature type="compositionally biased region" description="Polar residues" evidence="8">
    <location>
        <begin position="50"/>
        <end position="62"/>
    </location>
</feature>
<feature type="compositionally biased region" description="Polar residues" evidence="8">
    <location>
        <begin position="270"/>
        <end position="284"/>
    </location>
</feature>
<feature type="compositionally biased region" description="Low complexity" evidence="8">
    <location>
        <begin position="792"/>
        <end position="803"/>
    </location>
</feature>
<evidence type="ECO:0000259" key="9">
    <source>
        <dbReference type="PROSITE" id="PS50042"/>
    </source>
</evidence>
<dbReference type="EMBL" id="CALTRL010001137">
    <property type="protein sequence ID" value="CAH7671098.1"/>
    <property type="molecule type" value="Genomic_DNA"/>
</dbReference>
<feature type="compositionally biased region" description="Pro residues" evidence="8">
    <location>
        <begin position="66"/>
        <end position="81"/>
    </location>
</feature>
<dbReference type="InterPro" id="IPR050503">
    <property type="entry name" value="cAMP-dep_PK_reg_su-like"/>
</dbReference>
<dbReference type="PRINTS" id="PR00103">
    <property type="entry name" value="CAMPKINASE"/>
</dbReference>
<dbReference type="FunFam" id="2.60.120.10:FF:000006">
    <property type="entry name" value="cAMP-dependent protein kinase type I-alpha regulatory subunit"/>
    <property type="match status" value="1"/>
</dbReference>
<gene>
    <name evidence="10" type="ORF">PPACK8108_LOCUS5860</name>
</gene>
<dbReference type="PANTHER" id="PTHR11635">
    <property type="entry name" value="CAMP-DEPENDENT PROTEIN KINASE REGULATORY CHAIN"/>
    <property type="match status" value="1"/>
</dbReference>
<evidence type="ECO:0000313" key="10">
    <source>
        <dbReference type="EMBL" id="CAH7671098.1"/>
    </source>
</evidence>
<dbReference type="GO" id="GO:0005952">
    <property type="term" value="C:cAMP-dependent protein kinase complex"/>
    <property type="evidence" value="ECO:0007669"/>
    <property type="project" value="InterPro"/>
</dbReference>
<keyword evidence="4" id="KW-0116">cAMP-binding</keyword>
<dbReference type="Proteomes" id="UP001153365">
    <property type="component" value="Unassembled WGS sequence"/>
</dbReference>
<accession>A0AAV0AT30</accession>
<dbReference type="AlphaFoldDB" id="A0AAV0AT30"/>
<feature type="compositionally biased region" description="Low complexity" evidence="8">
    <location>
        <begin position="314"/>
        <end position="345"/>
    </location>
</feature>
<dbReference type="Pfam" id="PF02197">
    <property type="entry name" value="RIIa"/>
    <property type="match status" value="1"/>
</dbReference>
<evidence type="ECO:0000256" key="6">
    <source>
        <dbReference type="ARBA" id="ARBA00022741"/>
    </source>
</evidence>
<dbReference type="InterPro" id="IPR018488">
    <property type="entry name" value="cNMP-bd_CS"/>
</dbReference>
<proteinExistence type="inferred from homology"/>
<dbReference type="GO" id="GO:0034236">
    <property type="term" value="F:protein kinase A catalytic subunit binding"/>
    <property type="evidence" value="ECO:0007669"/>
    <property type="project" value="TreeGrafter"/>
</dbReference>
<comment type="caution">
    <text evidence="10">The sequence shown here is derived from an EMBL/GenBank/DDBJ whole genome shotgun (WGS) entry which is preliminary data.</text>
</comment>
<dbReference type="InterPro" id="IPR000595">
    <property type="entry name" value="cNMP-bd_dom"/>
</dbReference>
<feature type="compositionally biased region" description="Polar residues" evidence="8">
    <location>
        <begin position="246"/>
        <end position="261"/>
    </location>
</feature>
<evidence type="ECO:0000256" key="7">
    <source>
        <dbReference type="ARBA" id="ARBA00023149"/>
    </source>
</evidence>
<evidence type="ECO:0000313" key="11">
    <source>
        <dbReference type="Proteomes" id="UP001153365"/>
    </source>
</evidence>
<comment type="similarity">
    <text evidence="1">Belongs to the cAMP-dependent kinase regulatory chain family.</text>
</comment>
<dbReference type="SMART" id="SM00394">
    <property type="entry name" value="RIIa"/>
    <property type="match status" value="1"/>
</dbReference>
<dbReference type="SMART" id="SM00100">
    <property type="entry name" value="cNMP"/>
    <property type="match status" value="2"/>
</dbReference>
<evidence type="ECO:0000256" key="5">
    <source>
        <dbReference type="ARBA" id="ARBA00022737"/>
    </source>
</evidence>
<dbReference type="PROSITE" id="PS00889">
    <property type="entry name" value="CNMP_BINDING_2"/>
    <property type="match status" value="2"/>
</dbReference>
<keyword evidence="7" id="KW-0114">cAMP</keyword>
<dbReference type="GO" id="GO:0004862">
    <property type="term" value="F:cAMP-dependent protein kinase inhibitor activity"/>
    <property type="evidence" value="ECO:0007669"/>
    <property type="project" value="TreeGrafter"/>
</dbReference>
<dbReference type="PROSITE" id="PS00888">
    <property type="entry name" value="CNMP_BINDING_1"/>
    <property type="match status" value="2"/>
</dbReference>
<feature type="domain" description="Cyclic nucleotide-binding" evidence="9">
    <location>
        <begin position="624"/>
        <end position="747"/>
    </location>
</feature>
<keyword evidence="11" id="KW-1185">Reference proteome</keyword>
<evidence type="ECO:0000256" key="3">
    <source>
        <dbReference type="ARBA" id="ARBA00022553"/>
    </source>
</evidence>
<feature type="region of interest" description="Disordered" evidence="8">
    <location>
        <begin position="744"/>
        <end position="803"/>
    </location>
</feature>
<dbReference type="InterPro" id="IPR018490">
    <property type="entry name" value="cNMP-bd_dom_sf"/>
</dbReference>
<dbReference type="PANTHER" id="PTHR11635:SF152">
    <property type="entry name" value="CAMP-DEPENDENT PROTEIN KINASE TYPE I REGULATORY SUBUNIT-RELATED"/>
    <property type="match status" value="1"/>
</dbReference>
<dbReference type="Gene3D" id="2.60.120.10">
    <property type="entry name" value="Jelly Rolls"/>
    <property type="match status" value="2"/>
</dbReference>
<organism evidence="10 11">
    <name type="scientific">Phakopsora pachyrhizi</name>
    <name type="common">Asian soybean rust disease fungus</name>
    <dbReference type="NCBI Taxonomy" id="170000"/>
    <lineage>
        <taxon>Eukaryota</taxon>
        <taxon>Fungi</taxon>
        <taxon>Dikarya</taxon>
        <taxon>Basidiomycota</taxon>
        <taxon>Pucciniomycotina</taxon>
        <taxon>Pucciniomycetes</taxon>
        <taxon>Pucciniales</taxon>
        <taxon>Phakopsoraceae</taxon>
        <taxon>Phakopsora</taxon>
    </lineage>
</organism>
<dbReference type="InterPro" id="IPR014710">
    <property type="entry name" value="RmlC-like_jellyroll"/>
</dbReference>
<dbReference type="GO" id="GO:0030552">
    <property type="term" value="F:cAMP binding"/>
    <property type="evidence" value="ECO:0007669"/>
    <property type="project" value="UniProtKB-KW"/>
</dbReference>